<dbReference type="RefSeq" id="WP_005808511.1">
    <property type="nucleotide sequence ID" value="NZ_JH414441.1"/>
</dbReference>
<dbReference type="InterPro" id="IPR057087">
    <property type="entry name" value="Gp12-like"/>
</dbReference>
<dbReference type="Pfam" id="PF23961">
    <property type="entry name" value="Phage_tail_terminator_9"/>
    <property type="match status" value="1"/>
</dbReference>
<dbReference type="PATRIC" id="fig|537010.4.peg.377"/>
<organism evidence="2 3">
    <name type="scientific">Desulfitobacterium hafniense DP7</name>
    <dbReference type="NCBI Taxonomy" id="537010"/>
    <lineage>
        <taxon>Bacteria</taxon>
        <taxon>Bacillati</taxon>
        <taxon>Bacillota</taxon>
        <taxon>Clostridia</taxon>
        <taxon>Eubacteriales</taxon>
        <taxon>Desulfitobacteriaceae</taxon>
        <taxon>Desulfitobacterium</taxon>
    </lineage>
</organism>
<accession>G9XHH7</accession>
<proteinExistence type="predicted"/>
<name>G9XHH7_DESHA</name>
<evidence type="ECO:0000313" key="2">
    <source>
        <dbReference type="EMBL" id="EHL08979.1"/>
    </source>
</evidence>
<protein>
    <recommendedName>
        <fullName evidence="1">Phage neck terminator protein gp12-like domain-containing protein</fullName>
    </recommendedName>
</protein>
<comment type="caution">
    <text evidence="2">The sequence shown here is derived from an EMBL/GenBank/DDBJ whole genome shotgun (WGS) entry which is preliminary data.</text>
</comment>
<evidence type="ECO:0000259" key="1">
    <source>
        <dbReference type="Pfam" id="PF23961"/>
    </source>
</evidence>
<dbReference type="HOGENOM" id="CLU_1465779_0_0_9"/>
<feature type="domain" description="Phage neck terminator protein gp12-like" evidence="1">
    <location>
        <begin position="9"/>
        <end position="174"/>
    </location>
</feature>
<reference evidence="2 3" key="1">
    <citation type="submission" date="2011-08" db="EMBL/GenBank/DDBJ databases">
        <authorList>
            <person name="Weinstock G."/>
            <person name="Sodergren E."/>
            <person name="Clifton S."/>
            <person name="Fulton L."/>
            <person name="Fulton B."/>
            <person name="Courtney L."/>
            <person name="Fronick C."/>
            <person name="Harrison M."/>
            <person name="Strong C."/>
            <person name="Farmer C."/>
            <person name="Delahaunty K."/>
            <person name="Markovic C."/>
            <person name="Hall O."/>
            <person name="Minx P."/>
            <person name="Tomlinson C."/>
            <person name="Mitreva M."/>
            <person name="Hou S."/>
            <person name="Chen J."/>
            <person name="Wollam A."/>
            <person name="Pepin K.H."/>
            <person name="Johnson M."/>
            <person name="Bhonagiri V."/>
            <person name="Zhang X."/>
            <person name="Suruliraj S."/>
            <person name="Warren W."/>
            <person name="Chinwalla A."/>
            <person name="Mardis E.R."/>
            <person name="Wilson R.K."/>
        </authorList>
    </citation>
    <scope>NUCLEOTIDE SEQUENCE [LARGE SCALE GENOMIC DNA]</scope>
    <source>
        <strain evidence="2 3">DP7</strain>
    </source>
</reference>
<dbReference type="AlphaFoldDB" id="G9XHH7"/>
<dbReference type="EMBL" id="AFZX01000010">
    <property type="protein sequence ID" value="EHL08979.1"/>
    <property type="molecule type" value="Genomic_DNA"/>
</dbReference>
<evidence type="ECO:0000313" key="3">
    <source>
        <dbReference type="Proteomes" id="UP000004416"/>
    </source>
</evidence>
<sequence>MSQILTLKQIEDCFRNLTCQALGIPLNSHSKVRLTYPKDGAPDWKISEDVTFIRIQSSQDPYGQQRDTTYLPLIEPTDEKRVIAYTRPHEVFWTLYGPNSYDNADRLRHMLFDSADFLSEHNLFMIPDVSLPNRRPELFRSQWWERSDLQARFYEKIIRKFPAPYIQSADIQIITERGVTQDVNITTE</sequence>
<dbReference type="Proteomes" id="UP000004416">
    <property type="component" value="Unassembled WGS sequence"/>
</dbReference>
<gene>
    <name evidence="2" type="ORF">HMPREF0322_00402</name>
</gene>